<keyword evidence="5" id="KW-1185">Reference proteome</keyword>
<protein>
    <submittedName>
        <fullName evidence="1">Uncharacterized protein</fullName>
    </submittedName>
</protein>
<evidence type="ECO:0000313" key="2">
    <source>
        <dbReference type="EMBL" id="MBO1832385.1"/>
    </source>
</evidence>
<name>A0AAP1YA92_9BURK</name>
<gene>
    <name evidence="2" type="ORF">J4M89_23665</name>
    <name evidence="1" type="ORF">JIN94_14490</name>
    <name evidence="3" type="ORF">LXE91_25005</name>
</gene>
<evidence type="ECO:0000313" key="3">
    <source>
        <dbReference type="EMBL" id="WFN19236.1"/>
    </source>
</evidence>
<evidence type="ECO:0000313" key="4">
    <source>
        <dbReference type="Proteomes" id="UP000611459"/>
    </source>
</evidence>
<dbReference type="Proteomes" id="UP000611459">
    <property type="component" value="Unassembled WGS sequence"/>
</dbReference>
<evidence type="ECO:0000313" key="6">
    <source>
        <dbReference type="Proteomes" id="UP001220209"/>
    </source>
</evidence>
<dbReference type="Proteomes" id="UP001220209">
    <property type="component" value="Chromosome 2"/>
</dbReference>
<reference evidence="3 6" key="3">
    <citation type="submission" date="2021-12" db="EMBL/GenBank/DDBJ databases">
        <title>Genomic and phenotypic characterization of three Burkholderia contaminans isolates recovered from different sources.</title>
        <authorList>
            <person name="Lopez De Volder A."/>
            <person name="Fan Y."/>
            <person name="Nunvar J."/>
            <person name="Herrera T."/>
            <person name="Timp W."/>
            <person name="Degrossi J."/>
        </authorList>
    </citation>
    <scope>NUCLEOTIDE SEQUENCE [LARGE SCALE GENOMIC DNA]</scope>
    <source>
        <strain evidence="3 6">LMG 23361</strain>
    </source>
</reference>
<dbReference type="AlphaFoldDB" id="A0AAP1YA92"/>
<dbReference type="EMBL" id="CP090641">
    <property type="protein sequence ID" value="WFN19236.1"/>
    <property type="molecule type" value="Genomic_DNA"/>
</dbReference>
<reference evidence="1" key="1">
    <citation type="submission" date="2021-01" db="EMBL/GenBank/DDBJ databases">
        <title>Outbreak of Burkholderia contaminns endophthalmitis traced to a clinical ventilation system.</title>
        <authorList>
            <person name="Lipuma J."/>
            <person name="Spilker T."/>
            <person name="Kratholm J."/>
        </authorList>
    </citation>
    <scope>NUCLEOTIDE SEQUENCE</scope>
    <source>
        <strain evidence="1">HI4954</strain>
    </source>
</reference>
<dbReference type="Proteomes" id="UP000664048">
    <property type="component" value="Unassembled WGS sequence"/>
</dbReference>
<dbReference type="RefSeq" id="WP_135370693.1">
    <property type="nucleotide sequence ID" value="NZ_AP018357.1"/>
</dbReference>
<dbReference type="EMBL" id="JAGEMX010000007">
    <property type="protein sequence ID" value="MBO1832385.1"/>
    <property type="molecule type" value="Genomic_DNA"/>
</dbReference>
<organism evidence="1 4">
    <name type="scientific">Burkholderia contaminans</name>
    <dbReference type="NCBI Taxonomy" id="488447"/>
    <lineage>
        <taxon>Bacteria</taxon>
        <taxon>Pseudomonadati</taxon>
        <taxon>Pseudomonadota</taxon>
        <taxon>Betaproteobacteria</taxon>
        <taxon>Burkholderiales</taxon>
        <taxon>Burkholderiaceae</taxon>
        <taxon>Burkholderia</taxon>
        <taxon>Burkholderia cepacia complex</taxon>
    </lineage>
</organism>
<dbReference type="EMBL" id="JAENIB010000004">
    <property type="protein sequence ID" value="MBK1931092.1"/>
    <property type="molecule type" value="Genomic_DNA"/>
</dbReference>
<proteinExistence type="predicted"/>
<evidence type="ECO:0000313" key="5">
    <source>
        <dbReference type="Proteomes" id="UP000664048"/>
    </source>
</evidence>
<accession>A0AAP1YA92</accession>
<evidence type="ECO:0000313" key="1">
    <source>
        <dbReference type="EMBL" id="MBK1931092.1"/>
    </source>
</evidence>
<sequence>MTTDKSEFIFHLYYMSYDFIRNRGVPLAARDASGRRRNDVIVNRAARRASGGSNLPALRPAVPERH</sequence>
<reference evidence="2 5" key="2">
    <citation type="submission" date="2021-03" db="EMBL/GenBank/DDBJ databases">
        <title>Clinical course, treatment and visual outcome of an outbreak of Burkholderia contaminans endophthalmitis following cataract surgery.</title>
        <authorList>
            <person name="Lind C."/>
            <person name="Olsen K."/>
            <person name="Angelsen N.K."/>
            <person name="Krefting E.A."/>
            <person name="Fossen K."/>
            <person name="Gravningen K."/>
            <person name="Depoorter E."/>
            <person name="Vandamme P."/>
            <person name="Bertelsen G."/>
        </authorList>
    </citation>
    <scope>NUCLEOTIDE SEQUENCE [LARGE SCALE GENOMIC DNA]</scope>
    <source>
        <strain evidence="2 5">51242556</strain>
    </source>
</reference>
<dbReference type="GeneID" id="93188671"/>